<dbReference type="AlphaFoldDB" id="A0A5A7QPM3"/>
<feature type="compositionally biased region" description="Low complexity" evidence="1">
    <location>
        <begin position="55"/>
        <end position="67"/>
    </location>
</feature>
<feature type="compositionally biased region" description="Basic residues" evidence="1">
    <location>
        <begin position="81"/>
        <end position="94"/>
    </location>
</feature>
<proteinExistence type="predicted"/>
<sequence>MSKPKCAGLLEKRDECSGDVRRHDLFHGSDEPPPNKDSRDGCRPSDEPAQGGRQAVAFDFVDGGADAEAAEEPLDGEAHAARARAQYHHRTRRCHPLDALKRPSVAGCRSHFPAAGKSGKNLSPPPEKIQIQPEEHNPAAPPSAPDKLPALPFACTVAQDMAARVAAKAARVAEMTVVEVLPRQTPSSAVGCTSVLPITPSEARDERTKESIWAEEVEAASLAATAAAADLGSLGFAGKGEFGVYGAAEDDCSVGPGGGIVSSCCGAALLLLLPTSCLYIVSASSDRVWAA</sequence>
<evidence type="ECO:0000313" key="2">
    <source>
        <dbReference type="EMBL" id="GER46812.1"/>
    </source>
</evidence>
<gene>
    <name evidence="2" type="ORF">STAS_23878</name>
</gene>
<protein>
    <submittedName>
        <fullName evidence="2">N-terminal nucleophile aminohydrolases (Ntnhydrolases) superfamily protein</fullName>
    </submittedName>
</protein>
<evidence type="ECO:0000313" key="3">
    <source>
        <dbReference type="Proteomes" id="UP000325081"/>
    </source>
</evidence>
<dbReference type="GO" id="GO:0016787">
    <property type="term" value="F:hydrolase activity"/>
    <property type="evidence" value="ECO:0007669"/>
    <property type="project" value="UniProtKB-KW"/>
</dbReference>
<comment type="caution">
    <text evidence="2">The sequence shown here is derived from an EMBL/GenBank/DDBJ whole genome shotgun (WGS) entry which is preliminary data.</text>
</comment>
<organism evidence="2 3">
    <name type="scientific">Striga asiatica</name>
    <name type="common">Asiatic witchweed</name>
    <name type="synonym">Buchnera asiatica</name>
    <dbReference type="NCBI Taxonomy" id="4170"/>
    <lineage>
        <taxon>Eukaryota</taxon>
        <taxon>Viridiplantae</taxon>
        <taxon>Streptophyta</taxon>
        <taxon>Embryophyta</taxon>
        <taxon>Tracheophyta</taxon>
        <taxon>Spermatophyta</taxon>
        <taxon>Magnoliopsida</taxon>
        <taxon>eudicotyledons</taxon>
        <taxon>Gunneridae</taxon>
        <taxon>Pentapetalae</taxon>
        <taxon>asterids</taxon>
        <taxon>lamiids</taxon>
        <taxon>Lamiales</taxon>
        <taxon>Orobanchaceae</taxon>
        <taxon>Buchnereae</taxon>
        <taxon>Striga</taxon>
    </lineage>
</organism>
<keyword evidence="2" id="KW-0378">Hydrolase</keyword>
<dbReference type="EMBL" id="BKCP01007626">
    <property type="protein sequence ID" value="GER46812.1"/>
    <property type="molecule type" value="Genomic_DNA"/>
</dbReference>
<reference evidence="3" key="1">
    <citation type="journal article" date="2019" name="Curr. Biol.">
        <title>Genome Sequence of Striga asiatica Provides Insight into the Evolution of Plant Parasitism.</title>
        <authorList>
            <person name="Yoshida S."/>
            <person name="Kim S."/>
            <person name="Wafula E.K."/>
            <person name="Tanskanen J."/>
            <person name="Kim Y.M."/>
            <person name="Honaas L."/>
            <person name="Yang Z."/>
            <person name="Spallek T."/>
            <person name="Conn C.E."/>
            <person name="Ichihashi Y."/>
            <person name="Cheong K."/>
            <person name="Cui S."/>
            <person name="Der J.P."/>
            <person name="Gundlach H."/>
            <person name="Jiao Y."/>
            <person name="Hori C."/>
            <person name="Ishida J.K."/>
            <person name="Kasahara H."/>
            <person name="Kiba T."/>
            <person name="Kim M.S."/>
            <person name="Koo N."/>
            <person name="Laohavisit A."/>
            <person name="Lee Y.H."/>
            <person name="Lumba S."/>
            <person name="McCourt P."/>
            <person name="Mortimer J.C."/>
            <person name="Mutuku J.M."/>
            <person name="Nomura T."/>
            <person name="Sasaki-Sekimoto Y."/>
            <person name="Seto Y."/>
            <person name="Wang Y."/>
            <person name="Wakatake T."/>
            <person name="Sakakibara H."/>
            <person name="Demura T."/>
            <person name="Yamaguchi S."/>
            <person name="Yoneyama K."/>
            <person name="Manabe R.I."/>
            <person name="Nelson D.C."/>
            <person name="Schulman A.H."/>
            <person name="Timko M.P."/>
            <person name="dePamphilis C.W."/>
            <person name="Choi D."/>
            <person name="Shirasu K."/>
        </authorList>
    </citation>
    <scope>NUCLEOTIDE SEQUENCE [LARGE SCALE GENOMIC DNA]</scope>
    <source>
        <strain evidence="3">cv. UVA1</strain>
    </source>
</reference>
<keyword evidence="3" id="KW-1185">Reference proteome</keyword>
<feature type="region of interest" description="Disordered" evidence="1">
    <location>
        <begin position="17"/>
        <end position="147"/>
    </location>
</feature>
<name>A0A5A7QPM3_STRAF</name>
<feature type="compositionally biased region" description="Basic and acidic residues" evidence="1">
    <location>
        <begin position="17"/>
        <end position="46"/>
    </location>
</feature>
<dbReference type="Proteomes" id="UP000325081">
    <property type="component" value="Unassembled WGS sequence"/>
</dbReference>
<accession>A0A5A7QPM3</accession>
<evidence type="ECO:0000256" key="1">
    <source>
        <dbReference type="SAM" id="MobiDB-lite"/>
    </source>
</evidence>